<dbReference type="InterPro" id="IPR014001">
    <property type="entry name" value="Helicase_ATP-bd"/>
</dbReference>
<dbReference type="InterPro" id="IPR016438">
    <property type="entry name" value="SKI2-like"/>
</dbReference>
<dbReference type="FunFam" id="1.10.3380.30:FF:000020">
    <property type="entry name" value="Ski2-like RNA helicase"/>
    <property type="match status" value="1"/>
</dbReference>
<keyword evidence="7" id="KW-0694">RNA-binding</keyword>
<evidence type="ECO:0000256" key="5">
    <source>
        <dbReference type="ARBA" id="ARBA00022806"/>
    </source>
</evidence>
<accession>A0A8S4P2Q8</accession>
<dbReference type="GO" id="GO:0055087">
    <property type="term" value="C:Ski complex"/>
    <property type="evidence" value="ECO:0007669"/>
    <property type="project" value="TreeGrafter"/>
</dbReference>
<feature type="compositionally biased region" description="Basic and acidic residues" evidence="9">
    <location>
        <begin position="277"/>
        <end position="286"/>
    </location>
</feature>
<dbReference type="GO" id="GO:0016787">
    <property type="term" value="F:hydrolase activity"/>
    <property type="evidence" value="ECO:0007669"/>
    <property type="project" value="UniProtKB-KW"/>
</dbReference>
<evidence type="ECO:0000256" key="9">
    <source>
        <dbReference type="SAM" id="MobiDB-lite"/>
    </source>
</evidence>
<dbReference type="Pfam" id="PF00270">
    <property type="entry name" value="DEAD"/>
    <property type="match status" value="1"/>
</dbReference>
<dbReference type="SUPFAM" id="SSF52540">
    <property type="entry name" value="P-loop containing nucleoside triphosphate hydrolases"/>
    <property type="match status" value="1"/>
</dbReference>
<dbReference type="GO" id="GO:0003724">
    <property type="term" value="F:RNA helicase activity"/>
    <property type="evidence" value="ECO:0007669"/>
    <property type="project" value="UniProtKB-EC"/>
</dbReference>
<dbReference type="InterPro" id="IPR048392">
    <property type="entry name" value="MTR4-like_stalk"/>
</dbReference>
<evidence type="ECO:0000256" key="6">
    <source>
        <dbReference type="ARBA" id="ARBA00022840"/>
    </source>
</evidence>
<dbReference type="OrthoDB" id="64767at2759"/>
<dbReference type="PIRSF" id="PIRSF005198">
    <property type="entry name" value="Antiviral_helicase_SKI2"/>
    <property type="match status" value="1"/>
</dbReference>
<dbReference type="EMBL" id="CAIIXF020000006">
    <property type="protein sequence ID" value="CAH1785754.1"/>
    <property type="molecule type" value="Genomic_DNA"/>
</dbReference>
<comment type="subcellular location">
    <subcellularLocation>
        <location evidence="1">Cytoplasm</location>
    </subcellularLocation>
</comment>
<dbReference type="InterPro" id="IPR050699">
    <property type="entry name" value="RNA-DNA_Helicase"/>
</dbReference>
<dbReference type="Proteomes" id="UP000749559">
    <property type="component" value="Unassembled WGS sequence"/>
</dbReference>
<evidence type="ECO:0000256" key="4">
    <source>
        <dbReference type="ARBA" id="ARBA00022801"/>
    </source>
</evidence>
<dbReference type="FunFam" id="3.40.50.300:FF:000354">
    <property type="entry name" value="ATP-dependent RNA helicase SKI2"/>
    <property type="match status" value="1"/>
</dbReference>
<dbReference type="Gene3D" id="1.10.3380.30">
    <property type="match status" value="2"/>
</dbReference>
<dbReference type="SMART" id="SM00490">
    <property type="entry name" value="HELICc"/>
    <property type="match status" value="1"/>
</dbReference>
<evidence type="ECO:0000313" key="13">
    <source>
        <dbReference type="Proteomes" id="UP000749559"/>
    </source>
</evidence>
<keyword evidence="5" id="KW-0347">Helicase</keyword>
<dbReference type="InterPro" id="IPR027417">
    <property type="entry name" value="P-loop_NTPase"/>
</dbReference>
<dbReference type="InterPro" id="IPR001650">
    <property type="entry name" value="Helicase_C-like"/>
</dbReference>
<keyword evidence="6" id="KW-0067">ATP-binding</keyword>
<evidence type="ECO:0000256" key="2">
    <source>
        <dbReference type="ARBA" id="ARBA00022490"/>
    </source>
</evidence>
<sequence length="1250" mass="141716">MTEKLGKKMDDMKQGDDPKQAIVDFDLLEMGVDGHMEVVPSQGKNRQWLMSTLPVGLPPVMPNDRKKLEEFLTKPESLPIHDLNRAQRFWPREAVPSRLYHIEETAPQTNISVDRHPTSGKLIGYKEEAVLNMSDTAKNSLSLKRAPGPPDQGVKGSSTNFPFWPGGLTEPDIEQLTTVQDDELLDFKDLLSTPPGFASGVEFARTPKPVEIPSAPVEVPTELNIADILALDDLEFSGESDEEDEINDEEDDKKMSGDNVADAEIDELVKGDTPTTVERKKQEPKEEWVIPVDISTPVDDFHKRIPDMAYKWPFELDVFQKQAILCLENHDSVFVAAHTSAGKTVVAEYAIALSMKHMTRTIYTSPIKALSNQKFRDFKVTFGDVGLITGDVQIHPEAACLIMTTEILRSMLYNGSDVIRDLEWVIFDEVHYINDSERGVVWEEVLIMLPQHVNIIMLSATVPNTMEFADWVGRIKKKRMYVISTTKRPVPLEHYLYTGNSTKTSNELFLILDSTRQFKQTGYYKALDAKKERASKSSQSYGAKGTRGGNPMQDKNIWLSVIDMLKKKDKMPTVAFTFSKKRIEENANHLRSVDLTTASEKSEVHIFFHRCVSKLKPEDRDLPQVTRMCDLLKRGLGIHHSGILPILKEVVEMLFQRGLVKILFATETFAMGVNMPARTVVFDSIRKHDGTNFRDLLPGEYIQMAGRAGRRGLDTTGTVILLCKGDVPEMADLHNMMLGKPTKLESQFRLTYSMILNLLRVEQLRVEDMMKRSFSEFHAQKDITKNQELLEETRQKLYKKEDVQCFICDEDLKQYFTACRDYKQLRQHIQKIVLNHPNAIKALAPGRVVILSLPIHDRILGLVLQTHSGKKERTFSILILCNKSDSDVKLSDKEIDLDSETVRPILDNKLFMPEGATGHKMVEVKSGNISVITTKTLKINAERIINDFKKREQPRFKSDPPGQAVTIATQELLRLTEGNPDGLPGLDPVNDLKLRDMDLVEKFLALKQMEGTFGGYSCTNCSLFNQHFAQVCENMILEEKMREIKFLLSDESLSLLPEYEQRVQVLRSLKYIDENNTVQLKGRVACEISNHELLITELVFENVLTSLHPGDIAALLSCVVFEQKNCSAANMSASIEEGVEKIKKIAENNGIIQKQCGLTEPVEDYVKRLNFELTEVVFEWSRGMKFSDITDLTDVQEGIIVRSIQRLDEVLRDVRNAARIIGDPVSYQKMEEASRLIKRDIVFAASLYTQ</sequence>
<feature type="domain" description="Helicase C-terminal" evidence="11">
    <location>
        <begin position="594"/>
        <end position="759"/>
    </location>
</feature>
<evidence type="ECO:0000256" key="1">
    <source>
        <dbReference type="ARBA" id="ARBA00004496"/>
    </source>
</evidence>
<keyword evidence="2" id="KW-0963">Cytoplasm</keyword>
<dbReference type="Pfam" id="PF00271">
    <property type="entry name" value="Helicase_C"/>
    <property type="match status" value="1"/>
</dbReference>
<keyword evidence="3" id="KW-0547">Nucleotide-binding</keyword>
<dbReference type="Pfam" id="PF17911">
    <property type="entry name" value="Ski2_N"/>
    <property type="match status" value="1"/>
</dbReference>
<dbReference type="AlphaFoldDB" id="A0A8S4P2Q8"/>
<dbReference type="PROSITE" id="PS51192">
    <property type="entry name" value="HELICASE_ATP_BIND_1"/>
    <property type="match status" value="1"/>
</dbReference>
<dbReference type="SMART" id="SM01142">
    <property type="entry name" value="DSHCT"/>
    <property type="match status" value="1"/>
</dbReference>
<evidence type="ECO:0000313" key="12">
    <source>
        <dbReference type="EMBL" id="CAH1785754.1"/>
    </source>
</evidence>
<dbReference type="Pfam" id="PF21408">
    <property type="entry name" value="MTR4-like_stalk"/>
    <property type="match status" value="1"/>
</dbReference>
<dbReference type="InterPro" id="IPR011545">
    <property type="entry name" value="DEAD/DEAH_box_helicase_dom"/>
</dbReference>
<dbReference type="InterPro" id="IPR040801">
    <property type="entry name" value="Ski2_N"/>
</dbReference>
<organism evidence="12 13">
    <name type="scientific">Owenia fusiformis</name>
    <name type="common">Polychaete worm</name>
    <dbReference type="NCBI Taxonomy" id="6347"/>
    <lineage>
        <taxon>Eukaryota</taxon>
        <taxon>Metazoa</taxon>
        <taxon>Spiralia</taxon>
        <taxon>Lophotrochozoa</taxon>
        <taxon>Annelida</taxon>
        <taxon>Polychaeta</taxon>
        <taxon>Sedentaria</taxon>
        <taxon>Canalipalpata</taxon>
        <taxon>Sabellida</taxon>
        <taxon>Oweniida</taxon>
        <taxon>Oweniidae</taxon>
        <taxon>Owenia</taxon>
    </lineage>
</organism>
<dbReference type="GO" id="GO:0005524">
    <property type="term" value="F:ATP binding"/>
    <property type="evidence" value="ECO:0007669"/>
    <property type="project" value="UniProtKB-KW"/>
</dbReference>
<dbReference type="SMART" id="SM00487">
    <property type="entry name" value="DEXDc"/>
    <property type="match status" value="1"/>
</dbReference>
<dbReference type="GO" id="GO:0070478">
    <property type="term" value="P:nuclear-transcribed mRNA catabolic process, 3'-5' exonucleolytic nonsense-mediated decay"/>
    <property type="evidence" value="ECO:0007669"/>
    <property type="project" value="TreeGrafter"/>
</dbReference>
<proteinExistence type="predicted"/>
<dbReference type="PANTHER" id="PTHR12131">
    <property type="entry name" value="ATP-DEPENDENT RNA AND DNA HELICASE"/>
    <property type="match status" value="1"/>
</dbReference>
<feature type="region of interest" description="Disordered" evidence="9">
    <location>
        <begin position="237"/>
        <end position="286"/>
    </location>
</feature>
<dbReference type="Pfam" id="PF13234">
    <property type="entry name" value="MTR4_beta-barrel"/>
    <property type="match status" value="1"/>
</dbReference>
<protein>
    <recommendedName>
        <fullName evidence="14">Helicase SKI2W</fullName>
    </recommendedName>
</protein>
<dbReference type="PROSITE" id="PS51194">
    <property type="entry name" value="HELICASE_CTER"/>
    <property type="match status" value="1"/>
</dbReference>
<evidence type="ECO:0000256" key="3">
    <source>
        <dbReference type="ARBA" id="ARBA00022741"/>
    </source>
</evidence>
<dbReference type="GO" id="GO:0003723">
    <property type="term" value="F:RNA binding"/>
    <property type="evidence" value="ECO:0007669"/>
    <property type="project" value="UniProtKB-KW"/>
</dbReference>
<keyword evidence="4" id="KW-0378">Hydrolase</keyword>
<feature type="compositionally biased region" description="Acidic residues" evidence="9">
    <location>
        <begin position="237"/>
        <end position="251"/>
    </location>
</feature>
<dbReference type="InterPro" id="IPR012961">
    <property type="entry name" value="Ski2/MTR4_C"/>
</dbReference>
<evidence type="ECO:0000259" key="10">
    <source>
        <dbReference type="PROSITE" id="PS51192"/>
    </source>
</evidence>
<evidence type="ECO:0000256" key="8">
    <source>
        <dbReference type="ARBA" id="ARBA00047984"/>
    </source>
</evidence>
<dbReference type="Pfam" id="PF08148">
    <property type="entry name" value="DSHCT"/>
    <property type="match status" value="1"/>
</dbReference>
<dbReference type="CDD" id="cd18027">
    <property type="entry name" value="DEXHc_SKIV2L"/>
    <property type="match status" value="1"/>
</dbReference>
<dbReference type="PANTHER" id="PTHR12131:SF1">
    <property type="entry name" value="ATP-DEPENDENT RNA HELICASE SUPV3L1, MITOCHONDRIAL-RELATED"/>
    <property type="match status" value="1"/>
</dbReference>
<comment type="catalytic activity">
    <reaction evidence="8">
        <text>ATP + H2O = ADP + phosphate + H(+)</text>
        <dbReference type="Rhea" id="RHEA:13065"/>
        <dbReference type="ChEBI" id="CHEBI:15377"/>
        <dbReference type="ChEBI" id="CHEBI:15378"/>
        <dbReference type="ChEBI" id="CHEBI:30616"/>
        <dbReference type="ChEBI" id="CHEBI:43474"/>
        <dbReference type="ChEBI" id="CHEBI:456216"/>
        <dbReference type="EC" id="3.6.4.13"/>
    </reaction>
</comment>
<evidence type="ECO:0000256" key="7">
    <source>
        <dbReference type="ARBA" id="ARBA00022884"/>
    </source>
</evidence>
<dbReference type="FunFam" id="1.10.3380.30:FF:000001">
    <property type="entry name" value="Ski2 ATP-dependent RNA helicase"/>
    <property type="match status" value="1"/>
</dbReference>
<feature type="domain" description="Helicase ATP-binding" evidence="10">
    <location>
        <begin position="324"/>
        <end position="480"/>
    </location>
</feature>
<dbReference type="Gene3D" id="3.40.50.300">
    <property type="entry name" value="P-loop containing nucleotide triphosphate hydrolases"/>
    <property type="match status" value="2"/>
</dbReference>
<evidence type="ECO:0008006" key="14">
    <source>
        <dbReference type="Google" id="ProtNLM"/>
    </source>
</evidence>
<gene>
    <name evidence="12" type="ORF">OFUS_LOCUS11771</name>
</gene>
<comment type="caution">
    <text evidence="12">The sequence shown here is derived from an EMBL/GenBank/DDBJ whole genome shotgun (WGS) entry which is preliminary data.</text>
</comment>
<keyword evidence="13" id="KW-1185">Reference proteome</keyword>
<dbReference type="CDD" id="cd18795">
    <property type="entry name" value="SF2_C_Ski2"/>
    <property type="match status" value="1"/>
</dbReference>
<evidence type="ECO:0000259" key="11">
    <source>
        <dbReference type="PROSITE" id="PS51194"/>
    </source>
</evidence>
<dbReference type="InterPro" id="IPR025696">
    <property type="entry name" value="Beta-barrel_MTR4"/>
</dbReference>
<reference evidence="12" key="1">
    <citation type="submission" date="2022-03" db="EMBL/GenBank/DDBJ databases">
        <authorList>
            <person name="Martin C."/>
        </authorList>
    </citation>
    <scope>NUCLEOTIDE SEQUENCE</scope>
</reference>
<name>A0A8S4P2Q8_OWEFU</name>
<dbReference type="FunFam" id="3.40.50.300:FF:000447">
    <property type="entry name" value="helicase SKI2W isoform X2"/>
    <property type="match status" value="1"/>
</dbReference>